<organism evidence="2 3">
    <name type="scientific">Glarea lozoyensis (strain ATCC 74030 / MF5533)</name>
    <dbReference type="NCBI Taxonomy" id="1104152"/>
    <lineage>
        <taxon>Eukaryota</taxon>
        <taxon>Fungi</taxon>
        <taxon>Dikarya</taxon>
        <taxon>Ascomycota</taxon>
        <taxon>Pezizomycotina</taxon>
        <taxon>Leotiomycetes</taxon>
        <taxon>Helotiales</taxon>
        <taxon>Helotiaceae</taxon>
        <taxon>Glarea</taxon>
    </lineage>
</organism>
<accession>H0ETY1</accession>
<feature type="compositionally biased region" description="Basic and acidic residues" evidence="1">
    <location>
        <begin position="486"/>
        <end position="496"/>
    </location>
</feature>
<feature type="compositionally biased region" description="Polar residues" evidence="1">
    <location>
        <begin position="374"/>
        <end position="389"/>
    </location>
</feature>
<feature type="region of interest" description="Disordered" evidence="1">
    <location>
        <begin position="135"/>
        <end position="210"/>
    </location>
</feature>
<feature type="compositionally biased region" description="Acidic residues" evidence="1">
    <location>
        <begin position="538"/>
        <end position="547"/>
    </location>
</feature>
<dbReference type="EMBL" id="AGUE01000167">
    <property type="protein sequence ID" value="EHK97973.1"/>
    <property type="molecule type" value="Genomic_DNA"/>
</dbReference>
<dbReference type="InParanoid" id="H0ETY1"/>
<feature type="compositionally biased region" description="Low complexity" evidence="1">
    <location>
        <begin position="354"/>
        <end position="363"/>
    </location>
</feature>
<gene>
    <name evidence="2" type="ORF">M7I_6205</name>
</gene>
<reference evidence="2 3" key="1">
    <citation type="journal article" date="2012" name="Eukaryot. Cell">
        <title>Genome sequence of the fungus Glarea lozoyensis: the first genome sequence of a species from the Helotiaceae family.</title>
        <authorList>
            <person name="Youssar L."/>
            <person name="Gruening B.A."/>
            <person name="Erxleben A."/>
            <person name="Guenther S."/>
            <person name="Huettel W."/>
        </authorList>
    </citation>
    <scope>NUCLEOTIDE SEQUENCE [LARGE SCALE GENOMIC DNA]</scope>
    <source>
        <strain evidence="3">ATCC 74030 / MF5533</strain>
    </source>
</reference>
<keyword evidence="3" id="KW-1185">Reference proteome</keyword>
<evidence type="ECO:0000256" key="1">
    <source>
        <dbReference type="SAM" id="MobiDB-lite"/>
    </source>
</evidence>
<evidence type="ECO:0000313" key="3">
    <source>
        <dbReference type="Proteomes" id="UP000005446"/>
    </source>
</evidence>
<dbReference type="HOGENOM" id="CLU_473301_0_0_1"/>
<proteinExistence type="predicted"/>
<protein>
    <submittedName>
        <fullName evidence="2">Uncharacterized protein</fullName>
    </submittedName>
</protein>
<dbReference type="Proteomes" id="UP000005446">
    <property type="component" value="Unassembled WGS sequence"/>
</dbReference>
<feature type="compositionally biased region" description="Low complexity" evidence="1">
    <location>
        <begin position="497"/>
        <end position="508"/>
    </location>
</feature>
<feature type="compositionally biased region" description="Acidic residues" evidence="1">
    <location>
        <begin position="423"/>
        <end position="441"/>
    </location>
</feature>
<comment type="caution">
    <text evidence="2">The sequence shown here is derived from an EMBL/GenBank/DDBJ whole genome shotgun (WGS) entry which is preliminary data.</text>
</comment>
<sequence length="576" mass="65173">MSSRSTSPLYNPCSVINNINLNDTKSLREFMVAFNAYINQSFLDTVTSDKSIIPLHAAHAQTFRRIIRSIKDYSPTHRLLLDAMTKFAAAANGSKADIKRATMGLVNLADSNALERPMHHPEEYMAALEKFESESGGCKCEDGDVFDSDEKKEGEDDVEMQEVVSSNTRSTRKVREVQDSEDENTETECSENEMMSPIQPRPSGTPTADYGYGTKAEEVDHSRWINEPGTGVQSAWGYFANLDTSDGDSMRRLAKYFHYRLNKINGRNDSAMYALDLTEMMEMNRMFEESVGNELLTEMLTWFTTFRDGPERQLLNRAQELARMVNNFVRNPTVYPVDYSKEKALWEKKNKSSGTARTRGAATEEVETGEGASPSPTVQTNGRKFSAKTNGKKRKVPSTVTSAQPDIPIRTVQPRMFEKPKEDEDDDEEEDEEDPEEEDREPLEKDHSDEQTYKFDEPAKPGKRRRLVSRAVLAALKNGNMNGKMDQLKDDDKDYGSFKSSSSRSTSVKWDEDPKKESKGASKTAPDSKGKGKKEDKDVETDSSEDDMPYKNVFEEIYITDTRKTRSGKEFNPYAI</sequence>
<feature type="compositionally biased region" description="Basic and acidic residues" evidence="1">
    <location>
        <begin position="442"/>
        <end position="460"/>
    </location>
</feature>
<feature type="region of interest" description="Disordered" evidence="1">
    <location>
        <begin position="347"/>
        <end position="553"/>
    </location>
</feature>
<evidence type="ECO:0000313" key="2">
    <source>
        <dbReference type="EMBL" id="EHK97973.1"/>
    </source>
</evidence>
<feature type="compositionally biased region" description="Acidic residues" evidence="1">
    <location>
        <begin position="179"/>
        <end position="191"/>
    </location>
</feature>
<dbReference type="OrthoDB" id="3565112at2759"/>
<dbReference type="AlphaFoldDB" id="H0ETY1"/>
<feature type="compositionally biased region" description="Basic and acidic residues" evidence="1">
    <location>
        <begin position="509"/>
        <end position="537"/>
    </location>
</feature>
<name>H0ETY1_GLAL7</name>